<accession>A0A839PY90</accession>
<feature type="region of interest" description="Disordered" evidence="1">
    <location>
        <begin position="16"/>
        <end position="44"/>
    </location>
</feature>
<comment type="caution">
    <text evidence="3">The sequence shown here is derived from an EMBL/GenBank/DDBJ whole genome shotgun (WGS) entry which is preliminary data.</text>
</comment>
<protein>
    <recommendedName>
        <fullName evidence="2">PknH-like extracellular domain-containing protein</fullName>
    </recommendedName>
</protein>
<dbReference type="Proteomes" id="UP000550501">
    <property type="component" value="Unassembled WGS sequence"/>
</dbReference>
<evidence type="ECO:0000313" key="4">
    <source>
        <dbReference type="Proteomes" id="UP000550501"/>
    </source>
</evidence>
<sequence length="235" mass="24118">MALVLAGLVVLRKDNSAESASPTTTSPATTTTAPPSPPTTTAPALADPMAVASYLASPEEAGSLADNRPMTPGPIGKEPYRNVTVEPFACTAATVPGIEAAYGGTAFNGFAAQNVWDADEKFKIVQVIASFASEKEAASFFDRQVNSWDQCTDTAFVASIQGGGQDRASTGVMTKNDGIAVLPITPTASADGRTCERAITSRLNTFIDVRVCGADAGGDGVALARTIADKVAATR</sequence>
<evidence type="ECO:0000256" key="1">
    <source>
        <dbReference type="SAM" id="MobiDB-lite"/>
    </source>
</evidence>
<organism evidence="3 4">
    <name type="scientific">Mycolicibacterium iranicum</name>
    <name type="common">Mycobacterium iranicum</name>
    <dbReference type="NCBI Taxonomy" id="912594"/>
    <lineage>
        <taxon>Bacteria</taxon>
        <taxon>Bacillati</taxon>
        <taxon>Actinomycetota</taxon>
        <taxon>Actinomycetes</taxon>
        <taxon>Mycobacteriales</taxon>
        <taxon>Mycobacteriaceae</taxon>
        <taxon>Mycolicibacterium</taxon>
    </lineage>
</organism>
<gene>
    <name evidence="3" type="ORF">FHR72_000447</name>
</gene>
<dbReference type="InterPro" id="IPR026954">
    <property type="entry name" value="PknH-like_Extracell"/>
</dbReference>
<feature type="compositionally biased region" description="Low complexity" evidence="1">
    <location>
        <begin position="19"/>
        <end position="33"/>
    </location>
</feature>
<dbReference type="EMBL" id="JACHVU010000001">
    <property type="protein sequence ID" value="MBB2988990.1"/>
    <property type="molecule type" value="Genomic_DNA"/>
</dbReference>
<proteinExistence type="predicted"/>
<evidence type="ECO:0000313" key="3">
    <source>
        <dbReference type="EMBL" id="MBB2988990.1"/>
    </source>
</evidence>
<reference evidence="3 4" key="1">
    <citation type="submission" date="2020-08" db="EMBL/GenBank/DDBJ databases">
        <title>The Agave Microbiome: Exploring the role of microbial communities in plant adaptations to desert environments.</title>
        <authorList>
            <person name="Partida-Martinez L.P."/>
        </authorList>
    </citation>
    <scope>NUCLEOTIDE SEQUENCE [LARGE SCALE GENOMIC DNA]</scope>
    <source>
        <strain evidence="3 4">AT2.18</strain>
    </source>
</reference>
<dbReference type="RefSeq" id="WP_183466265.1">
    <property type="nucleotide sequence ID" value="NZ_JACHVU010000001.1"/>
</dbReference>
<evidence type="ECO:0000259" key="2">
    <source>
        <dbReference type="Pfam" id="PF14032"/>
    </source>
</evidence>
<dbReference type="Gene3D" id="3.40.1000.70">
    <property type="entry name" value="PknH-like extracellular domain"/>
    <property type="match status" value="1"/>
</dbReference>
<dbReference type="AlphaFoldDB" id="A0A839PY90"/>
<dbReference type="Pfam" id="PF14032">
    <property type="entry name" value="PknH_C"/>
    <property type="match status" value="1"/>
</dbReference>
<keyword evidence="4" id="KW-1185">Reference proteome</keyword>
<feature type="region of interest" description="Disordered" evidence="1">
    <location>
        <begin position="58"/>
        <end position="78"/>
    </location>
</feature>
<dbReference type="InterPro" id="IPR038232">
    <property type="entry name" value="PknH-like_Extracell_sf"/>
</dbReference>
<name>A0A839PY90_MYCIR</name>
<feature type="domain" description="PknH-like extracellular" evidence="2">
    <location>
        <begin position="48"/>
        <end position="230"/>
    </location>
</feature>